<dbReference type="Pfam" id="PF10263">
    <property type="entry name" value="SprT-like"/>
    <property type="match status" value="1"/>
</dbReference>
<dbReference type="RefSeq" id="WP_215758815.1">
    <property type="nucleotide sequence ID" value="NZ_JAHKBE010000003.1"/>
</dbReference>
<dbReference type="EMBL" id="JBBNFP010000004">
    <property type="protein sequence ID" value="MEQ2485813.1"/>
    <property type="molecule type" value="Genomic_DNA"/>
</dbReference>
<sequence>MEITEPLLKERFRALNQEIFDGQLRMPTKMSVRKMTLAAGQTNYNKKRMRTTITISSCFDFTPATLDEVMIHEMIHLAHALQGHRTSHGWRFKAECRRIYKEHGIVIHRIAKHIPLKEQYKNIKKTKIPLYEKVIYYLLYPLRIFHFFFDRIL</sequence>
<reference evidence="2 3" key="1">
    <citation type="submission" date="2024-04" db="EMBL/GenBank/DDBJ databases">
        <title>Human intestinal bacterial collection.</title>
        <authorList>
            <person name="Pauvert C."/>
            <person name="Hitch T.C.A."/>
            <person name="Clavel T."/>
        </authorList>
    </citation>
    <scope>NUCLEOTIDE SEQUENCE [LARGE SCALE GENOMIC DNA]</scope>
    <source>
        <strain evidence="2 3">CLA-AA-H145</strain>
    </source>
</reference>
<evidence type="ECO:0000259" key="1">
    <source>
        <dbReference type="Pfam" id="PF10263"/>
    </source>
</evidence>
<comment type="caution">
    <text evidence="2">The sequence shown here is derived from an EMBL/GenBank/DDBJ whole genome shotgun (WGS) entry which is preliminary data.</text>
</comment>
<accession>A0ABV1FN35</accession>
<evidence type="ECO:0000313" key="2">
    <source>
        <dbReference type="EMBL" id="MEQ2485813.1"/>
    </source>
</evidence>
<feature type="domain" description="SprT-like" evidence="1">
    <location>
        <begin position="9"/>
        <end position="102"/>
    </location>
</feature>
<name>A0ABV1FN35_9BACT</name>
<proteinExistence type="predicted"/>
<keyword evidence="3" id="KW-1185">Reference proteome</keyword>
<dbReference type="Proteomes" id="UP001487296">
    <property type="component" value="Unassembled WGS sequence"/>
</dbReference>
<dbReference type="Gene3D" id="3.30.2010.10">
    <property type="entry name" value="Metalloproteases ('zincins'), catalytic domain"/>
    <property type="match status" value="1"/>
</dbReference>
<organism evidence="2 3">
    <name type="scientific">Hallella faecis</name>
    <dbReference type="NCBI Taxonomy" id="2841596"/>
    <lineage>
        <taxon>Bacteria</taxon>
        <taxon>Pseudomonadati</taxon>
        <taxon>Bacteroidota</taxon>
        <taxon>Bacteroidia</taxon>
        <taxon>Bacteroidales</taxon>
        <taxon>Prevotellaceae</taxon>
        <taxon>Hallella</taxon>
    </lineage>
</organism>
<evidence type="ECO:0000313" key="3">
    <source>
        <dbReference type="Proteomes" id="UP001487296"/>
    </source>
</evidence>
<protein>
    <submittedName>
        <fullName evidence="2">SprT-like domain-containing protein</fullName>
    </submittedName>
</protein>
<dbReference type="InterPro" id="IPR006640">
    <property type="entry name" value="SprT-like_domain"/>
</dbReference>
<gene>
    <name evidence="2" type="ORF">AAAT34_01935</name>
</gene>